<evidence type="ECO:0000256" key="11">
    <source>
        <dbReference type="HAMAP-Rule" id="MF_00356"/>
    </source>
</evidence>
<evidence type="ECO:0000256" key="10">
    <source>
        <dbReference type="ARBA" id="ARBA00049244"/>
    </source>
</evidence>
<organism evidence="14 15">
    <name type="scientific">Anaeromassilibacillus senegalensis</name>
    <dbReference type="NCBI Taxonomy" id="1673717"/>
    <lineage>
        <taxon>Bacteria</taxon>
        <taxon>Bacillati</taxon>
        <taxon>Bacillota</taxon>
        <taxon>Clostridia</taxon>
        <taxon>Eubacteriales</taxon>
        <taxon>Acutalibacteraceae</taxon>
        <taxon>Anaeromassilibacillus</taxon>
    </lineage>
</organism>
<dbReference type="Pfam" id="PF14579">
    <property type="entry name" value="HHH_6"/>
    <property type="match status" value="1"/>
</dbReference>
<dbReference type="Pfam" id="PF02811">
    <property type="entry name" value="PHP"/>
    <property type="match status" value="1"/>
</dbReference>
<dbReference type="InterPro" id="IPR011708">
    <property type="entry name" value="DNA_pol3_alpha_NTPase_dom"/>
</dbReference>
<keyword evidence="9 11" id="KW-0239">DNA-directed DNA polymerase</keyword>
<comment type="caution">
    <text evidence="14">The sequence shown here is derived from an EMBL/GenBank/DDBJ whole genome shotgun (WGS) entry which is preliminary data.</text>
</comment>
<dbReference type="Pfam" id="PF00929">
    <property type="entry name" value="RNase_T"/>
    <property type="match status" value="1"/>
</dbReference>
<dbReference type="CDD" id="cd07435">
    <property type="entry name" value="PHP_PolIIIA_POLC"/>
    <property type="match status" value="1"/>
</dbReference>
<keyword evidence="15" id="KW-1185">Reference proteome</keyword>
<dbReference type="EC" id="2.7.7.7" evidence="11"/>
<dbReference type="SMART" id="SM00481">
    <property type="entry name" value="POLIIIAc"/>
    <property type="match status" value="1"/>
</dbReference>
<dbReference type="Gene3D" id="3.30.420.10">
    <property type="entry name" value="Ribonuclease H-like superfamily/Ribonuclease H"/>
    <property type="match status" value="1"/>
</dbReference>
<dbReference type="NCBIfam" id="TIGR00573">
    <property type="entry name" value="dnaq"/>
    <property type="match status" value="1"/>
</dbReference>
<dbReference type="Gene3D" id="1.10.150.700">
    <property type="entry name" value="PolC, middle finger domain"/>
    <property type="match status" value="1"/>
</dbReference>
<dbReference type="EMBL" id="JAKNHQ010000002">
    <property type="protein sequence ID" value="MCG4609791.1"/>
    <property type="molecule type" value="Genomic_DNA"/>
</dbReference>
<dbReference type="InterPro" id="IPR029460">
    <property type="entry name" value="DNAPol_HHH"/>
</dbReference>
<dbReference type="NCBIfam" id="TIGR01405">
    <property type="entry name" value="polC_Gram_pos"/>
    <property type="match status" value="1"/>
</dbReference>
<sequence>MKTFGEFFGPYIELSRYPESMHHGELTGLQIDTRNRVLTAKVAFPALVDRNTLFHAEKEIASCKTLQLHRAVLDPQFPQECFTVEYYPNLVQELKRRDASINGTLNQSSARLEGDKLIVTLSHGGGNLLLSRHADRLLSDIIREEFGVSVQVEFDGTLTLDSDSVAYIEKQKKQEETLRREAVVQEIEEYEQSMEKSASPKKQKKCISVRTPETMLPTVLLDTAKELYGRPAKAKPVPISRITPDIGSVTVWGEIFSVDSKLTRDQNRKIYSINITDYTSSITLKIIELVAQCKMLDTLKKGMSILVRGDVEYDKYDREIVLRPKGISTVEQLKVVDDAPEKRVELHLHTNMSSMDGVSSAGDLIERAYAWGQPAIAITDHGVAQAFPDAMNALERITGKGGKFKVIYGVESYFINDMVPAVTGHSSNTLDDEFISFDIETTGLSPNKERITEIGAVRIRNGEVVESFDTFVNPQMPIPPKITELTGITDEMVKDAPLEKEALKQFYAFCGKDAVLLAHNAEFDTSFIRIAAERCGMEFPYAYIDTLPMCRAMLKDLKNHKLDTVAKHLKLDPFNHHRACDDAAVLAKIFIILMTRLKEDTGAKTVEDINTSLAGGDPKKMRPYHQIILVKNQTGLKNLYKLISFSHLDYFFKKPRIPKSVLTQYREGLLIGSACEAGELYRAIFNGQPWNTLCEIASFYDYLEIQPLGNNMFMVRNGDVPNEETLREFNRTIIKLGEKLNKPVVATCDVHFMDPKDGDYRKILMAGQGFDDADHQAPLYMRTTAEMLEEFAYLGKEKAYEVVVTNTQKIADMVEQVRPIPEGVFPPFIDGAEEQLNEICWKRAKEIYGDPLPKIVQDRLERELGSINKHGFSVLYMTAQKLVADSEAHGYLVGSRGSVGSSFVASMSGISEVNPLAPHYICPNCKNSEFITDGSYGSGFDLPPKKCPKCGTDYNRDGHTIPFETFLGFDGDKTPDIDLNFSGEYQSGAHRYTETLFGKDHVFKAGTIATVADKTAIGFVKKYAEEHNMVLHRAEEQRLAIGCTGIKRTTGQHPGGMVVVPRGHDIFEFCPVQHPANDPNSDNITTHFDFHSIHDTICKLDELGHDVPTIYHYLEEYTGIPVMSVSMSDPEVMSLFESPKALGVTPEDIDCQTGTFSLPELGTPFVRQMLVDAKPKTFSDLLQISGLSHGTDVWLGNAQDLIKKGTCTISEVIGTRDSIMTYLLQKGLEPKMAFKIMEIVRKGKAPKLLTDEHKQAMRDHNVPEWYIDSCMKIKYMFPKAHAAAYMISALRLGWYKVHRPVEYYAAYFSVRGEDFDGATVIQGREAVRRRMNEISMKGKEASAKEEAAYSTFQIANEMLARGIEVLPVDLYKSDAKKYVVENGKIRLPFSSLAGVGEAAANALAEARETGGPYISVDDLQARSKVSKAVIEMLEQAGSLKELPASSQMTLF</sequence>
<dbReference type="InterPro" id="IPR044923">
    <property type="entry name" value="PolC_middle_finger_sf"/>
</dbReference>
<dbReference type="Gene3D" id="3.30.1900.20">
    <property type="match status" value="2"/>
</dbReference>
<comment type="catalytic activity">
    <reaction evidence="10 11">
        <text>DNA(n) + a 2'-deoxyribonucleoside 5'-triphosphate = DNA(n+1) + diphosphate</text>
        <dbReference type="Rhea" id="RHEA:22508"/>
        <dbReference type="Rhea" id="RHEA-COMP:17339"/>
        <dbReference type="Rhea" id="RHEA-COMP:17340"/>
        <dbReference type="ChEBI" id="CHEBI:33019"/>
        <dbReference type="ChEBI" id="CHEBI:61560"/>
        <dbReference type="ChEBI" id="CHEBI:173112"/>
        <dbReference type="EC" id="2.7.7.7"/>
    </reaction>
</comment>
<keyword evidence="5 11" id="KW-0235">DNA replication</keyword>
<feature type="domain" description="Polymerase/histidinol phosphatase N-terminal" evidence="13">
    <location>
        <begin position="344"/>
        <end position="416"/>
    </location>
</feature>
<feature type="domain" description="Exonuclease" evidence="12">
    <location>
        <begin position="433"/>
        <end position="599"/>
    </location>
</feature>
<evidence type="ECO:0000256" key="4">
    <source>
        <dbReference type="ARBA" id="ARBA00022695"/>
    </source>
</evidence>
<name>A0ABS9MG57_9FIRM</name>
<dbReference type="InterPro" id="IPR003141">
    <property type="entry name" value="Pol/His_phosphatase_N"/>
</dbReference>
<dbReference type="Gene3D" id="3.20.20.140">
    <property type="entry name" value="Metal-dependent hydrolases"/>
    <property type="match status" value="2"/>
</dbReference>
<dbReference type="Pfam" id="PF11490">
    <property type="entry name" value="DNA_pol3_a_NII"/>
    <property type="match status" value="1"/>
</dbReference>
<keyword evidence="6 11" id="KW-0540">Nuclease</keyword>
<gene>
    <name evidence="11" type="primary">polC</name>
    <name evidence="14" type="ORF">L0P57_02375</name>
</gene>
<evidence type="ECO:0000256" key="1">
    <source>
        <dbReference type="ARBA" id="ARBA00003452"/>
    </source>
</evidence>
<evidence type="ECO:0000313" key="15">
    <source>
        <dbReference type="Proteomes" id="UP001298681"/>
    </source>
</evidence>
<dbReference type="RefSeq" id="WP_191448888.1">
    <property type="nucleotide sequence ID" value="NZ_JAKNHQ010000002.1"/>
</dbReference>
<dbReference type="InterPro" id="IPR040982">
    <property type="entry name" value="DNA_pol3_finger"/>
</dbReference>
<evidence type="ECO:0000256" key="2">
    <source>
        <dbReference type="ARBA" id="ARBA00022490"/>
    </source>
</evidence>
<dbReference type="InterPro" id="IPR004013">
    <property type="entry name" value="PHP_dom"/>
</dbReference>
<dbReference type="SMART" id="SM00479">
    <property type="entry name" value="EXOIII"/>
    <property type="match status" value="1"/>
</dbReference>
<dbReference type="InterPro" id="IPR036397">
    <property type="entry name" value="RNaseH_sf"/>
</dbReference>
<dbReference type="SUPFAM" id="SSF53098">
    <property type="entry name" value="Ribonuclease H-like"/>
    <property type="match status" value="1"/>
</dbReference>
<dbReference type="InterPro" id="IPR024754">
    <property type="entry name" value="DNA_PolC-like_N_II"/>
</dbReference>
<dbReference type="NCBIfam" id="NF001688">
    <property type="entry name" value="PRK00448.1"/>
    <property type="match status" value="1"/>
</dbReference>
<accession>A0ABS9MG57</accession>
<dbReference type="InterPro" id="IPR006054">
    <property type="entry name" value="DnaQ"/>
</dbReference>
<dbReference type="InterPro" id="IPR013520">
    <property type="entry name" value="Ribonucl_H"/>
</dbReference>
<comment type="similarity">
    <text evidence="11">Belongs to the DNA polymerase type-C family. PolC subfamily.</text>
</comment>
<reference evidence="14 15" key="1">
    <citation type="submission" date="2022-01" db="EMBL/GenBank/DDBJ databases">
        <title>Collection of gut derived symbiotic bacterial strains cultured from healthy donors.</title>
        <authorList>
            <person name="Lin H."/>
            <person name="Kohout C."/>
            <person name="Waligurski E."/>
            <person name="Pamer E.G."/>
        </authorList>
    </citation>
    <scope>NUCLEOTIDE SEQUENCE [LARGE SCALE GENOMIC DNA]</scope>
    <source>
        <strain evidence="14 15">DFI.7.58</strain>
    </source>
</reference>
<keyword evidence="2 11" id="KW-0963">Cytoplasm</keyword>
<dbReference type="PANTHER" id="PTHR32294:SF5">
    <property type="entry name" value="DNA POLYMERASE III POLC-TYPE"/>
    <property type="match status" value="1"/>
</dbReference>
<dbReference type="Gene3D" id="2.40.50.140">
    <property type="entry name" value="Nucleic acid-binding proteins"/>
    <property type="match status" value="1"/>
</dbReference>
<keyword evidence="3 11" id="KW-0808">Transferase</keyword>
<dbReference type="Gene3D" id="1.10.150.870">
    <property type="match status" value="1"/>
</dbReference>
<dbReference type="InterPro" id="IPR012340">
    <property type="entry name" value="NA-bd_OB-fold"/>
</dbReference>
<dbReference type="HAMAP" id="MF_00356">
    <property type="entry name" value="DNApol_PolC"/>
    <property type="match status" value="1"/>
</dbReference>
<evidence type="ECO:0000259" key="12">
    <source>
        <dbReference type="SMART" id="SM00479"/>
    </source>
</evidence>
<evidence type="ECO:0000256" key="3">
    <source>
        <dbReference type="ARBA" id="ARBA00022679"/>
    </source>
</evidence>
<evidence type="ECO:0000256" key="5">
    <source>
        <dbReference type="ARBA" id="ARBA00022705"/>
    </source>
</evidence>
<dbReference type="InterPro" id="IPR012337">
    <property type="entry name" value="RNaseH-like_sf"/>
</dbReference>
<evidence type="ECO:0000256" key="9">
    <source>
        <dbReference type="ARBA" id="ARBA00022932"/>
    </source>
</evidence>
<dbReference type="GO" id="GO:0003887">
    <property type="term" value="F:DNA-directed DNA polymerase activity"/>
    <property type="evidence" value="ECO:0007669"/>
    <property type="project" value="UniProtKB-EC"/>
</dbReference>
<comment type="function">
    <text evidence="1 11">Required for replicative DNA synthesis. This DNA polymerase also exhibits 3' to 5' exonuclease activity.</text>
</comment>
<keyword evidence="4 11" id="KW-0548">Nucleotidyltransferase</keyword>
<evidence type="ECO:0000256" key="6">
    <source>
        <dbReference type="ARBA" id="ARBA00022722"/>
    </source>
</evidence>
<evidence type="ECO:0000259" key="13">
    <source>
        <dbReference type="SMART" id="SM00481"/>
    </source>
</evidence>
<evidence type="ECO:0000256" key="7">
    <source>
        <dbReference type="ARBA" id="ARBA00022801"/>
    </source>
</evidence>
<dbReference type="Pfam" id="PF07733">
    <property type="entry name" value="DNA_pol3_alpha"/>
    <property type="match status" value="2"/>
</dbReference>
<dbReference type="CDD" id="cd04484">
    <property type="entry name" value="polC_OBF"/>
    <property type="match status" value="1"/>
</dbReference>
<comment type="subcellular location">
    <subcellularLocation>
        <location evidence="11">Cytoplasm</location>
    </subcellularLocation>
</comment>
<dbReference type="InterPro" id="IPR004805">
    <property type="entry name" value="DnaE2/DnaE/PolC"/>
</dbReference>
<keyword evidence="7 11" id="KW-0378">Hydrolase</keyword>
<dbReference type="CDD" id="cd06127">
    <property type="entry name" value="DEDDh"/>
    <property type="match status" value="1"/>
</dbReference>
<evidence type="ECO:0000313" key="14">
    <source>
        <dbReference type="EMBL" id="MCG4609791.1"/>
    </source>
</evidence>
<dbReference type="Proteomes" id="UP001298681">
    <property type="component" value="Unassembled WGS sequence"/>
</dbReference>
<dbReference type="PANTHER" id="PTHR32294">
    <property type="entry name" value="DNA POLYMERASE III SUBUNIT ALPHA"/>
    <property type="match status" value="1"/>
</dbReference>
<keyword evidence="8 11" id="KW-0269">Exonuclease</keyword>
<dbReference type="Pfam" id="PF17657">
    <property type="entry name" value="DNA_pol3_finger"/>
    <property type="match status" value="1"/>
</dbReference>
<dbReference type="InterPro" id="IPR006308">
    <property type="entry name" value="Pol_III_a_PolC-type_gram_pos"/>
</dbReference>
<proteinExistence type="inferred from homology"/>
<dbReference type="Gene3D" id="6.10.140.1510">
    <property type="match status" value="1"/>
</dbReference>
<protein>
    <recommendedName>
        <fullName evidence="11">DNA polymerase III PolC-type</fullName>
        <shortName evidence="11">PolIII</shortName>
        <ecNumber evidence="11">2.7.7.7</ecNumber>
    </recommendedName>
</protein>
<evidence type="ECO:0000256" key="8">
    <source>
        <dbReference type="ARBA" id="ARBA00022839"/>
    </source>
</evidence>